<dbReference type="Pfam" id="PF17177">
    <property type="entry name" value="PPR_long"/>
    <property type="match status" value="1"/>
</dbReference>
<feature type="compositionally biased region" description="Basic and acidic residues" evidence="3">
    <location>
        <begin position="164"/>
        <end position="173"/>
    </location>
</feature>
<keyword evidence="6" id="KW-1185">Reference proteome</keyword>
<feature type="repeat" description="PPR" evidence="2">
    <location>
        <begin position="614"/>
        <end position="648"/>
    </location>
</feature>
<dbReference type="RefSeq" id="XP_007508813.1">
    <property type="nucleotide sequence ID" value="XM_007508751.1"/>
</dbReference>
<dbReference type="InterPro" id="IPR033443">
    <property type="entry name" value="PROP1-like_PPR_dom"/>
</dbReference>
<dbReference type="PANTHER" id="PTHR47938:SF35">
    <property type="entry name" value="PENTATRICOPEPTIDE REPEAT-CONTAINING PROTEIN 4, MITOCHONDRIAL-RELATED"/>
    <property type="match status" value="1"/>
</dbReference>
<feature type="compositionally biased region" description="Low complexity" evidence="3">
    <location>
        <begin position="23"/>
        <end position="35"/>
    </location>
</feature>
<feature type="domain" description="PROP1-like PPR" evidence="4">
    <location>
        <begin position="355"/>
        <end position="514"/>
    </location>
</feature>
<reference evidence="5 6" key="1">
    <citation type="submission" date="2011-10" db="EMBL/GenBank/DDBJ databases">
        <authorList>
            <person name="Genoscope - CEA"/>
        </authorList>
    </citation>
    <scope>NUCLEOTIDE SEQUENCE [LARGE SCALE GENOMIC DNA]</scope>
    <source>
        <strain evidence="5 6">RCC 1105</strain>
    </source>
</reference>
<feature type="repeat" description="PPR" evidence="2">
    <location>
        <begin position="651"/>
        <end position="681"/>
    </location>
</feature>
<proteinExistence type="predicted"/>
<organism evidence="5 6">
    <name type="scientific">Bathycoccus prasinos</name>
    <dbReference type="NCBI Taxonomy" id="41875"/>
    <lineage>
        <taxon>Eukaryota</taxon>
        <taxon>Viridiplantae</taxon>
        <taxon>Chlorophyta</taxon>
        <taxon>Mamiellophyceae</taxon>
        <taxon>Mamiellales</taxon>
        <taxon>Bathycoccaceae</taxon>
        <taxon>Bathycoccus</taxon>
    </lineage>
</organism>
<feature type="compositionally biased region" description="Acidic residues" evidence="3">
    <location>
        <begin position="187"/>
        <end position="202"/>
    </location>
</feature>
<accession>K8EPQ7</accession>
<dbReference type="Pfam" id="PF13812">
    <property type="entry name" value="PPR_3"/>
    <property type="match status" value="2"/>
</dbReference>
<dbReference type="InterPro" id="IPR002885">
    <property type="entry name" value="PPR_rpt"/>
</dbReference>
<feature type="region of interest" description="Disordered" evidence="3">
    <location>
        <begin position="1"/>
        <end position="58"/>
    </location>
</feature>
<name>K8EPQ7_9CHLO</name>
<evidence type="ECO:0000313" key="5">
    <source>
        <dbReference type="EMBL" id="CCO19899.1"/>
    </source>
</evidence>
<dbReference type="NCBIfam" id="TIGR00756">
    <property type="entry name" value="PPR"/>
    <property type="match status" value="3"/>
</dbReference>
<sequence length="871" mass="95611">MRVPLSDGRRRFGEKKKKTQRCASRNASSGGSSRSPFFGNVFASSSFDDDDDSEDEEVLKRERLEAVQFAMQSFDVSDETFNAGVKVAEEEDDRDDALKTNVAEFVGAVRGGSSSSSGRGGGGGRRKSKDERGSGAGNNKNAAREERQKRQRRPKSSNIANVARETKMSNREVKKSRKVRAVFMGSMDDDDDNNEREEENEDGGSFGGTRFELKEGTSEVLKTSSVSDDKTTNGEIIDVPRIEQRDNNNDKEAVLLTFLNENRMLSEDDDESSRITASNLTKCNDAIRRCTSFEEVLPLVKEMRQFGITPVESTYVAVMIACRNAGTPERAIEVYDACRTSGIEVSKRTMLLTMECAVKAKKLQPAMRVKEDIEEQGWTLSPKVFDQLLKLTIDVDMPGEDRKGRSPKARLVRACVLFEEMTSKSNVEPSPVAFNALLVGAARAKEPQLVAQTFDEMTSQGVSPSRETCEIALKALAEGGELAKSLNVFAVMRQRGLAPRKSTYTALILSCAKAKEPKCDEAFEIFYRLREEGSVEPNRAMFAALIDCAIRAGKESYAFDAFDAMKEANIPPTMATYNRLIHACGQKGTANGLRDAVRLYEYVLAQNAADLRPDAYTYGSLIAACAKVRDATKALSLLDEMLEKSDEVYPTTVVFNSCITACGQAGRWEDARKVFEKLKVEIENRGGLGSSDLYIGRETYGAMLDAALGPGGAEAAVSAVALELGKDKKGGSSSGMKTSFIDSDRVELAIELFQSEEARRVCQYDDIDEALWKNDGDYDASKYTRTETIVATLAMLKAVRYCESSSSKGNRTFADLPNEICINCGNAARRSLAVESVARAAGVKCDTEEQGSALYVTLPKSSLKSFMKVRN</sequence>
<dbReference type="OrthoDB" id="42736at2759"/>
<evidence type="ECO:0000256" key="3">
    <source>
        <dbReference type="SAM" id="MobiDB-lite"/>
    </source>
</evidence>
<dbReference type="EMBL" id="FO082264">
    <property type="protein sequence ID" value="CCO19899.1"/>
    <property type="molecule type" value="Genomic_DNA"/>
</dbReference>
<feature type="repeat" description="PPR" evidence="2">
    <location>
        <begin position="430"/>
        <end position="464"/>
    </location>
</feature>
<dbReference type="GO" id="GO:0003729">
    <property type="term" value="F:mRNA binding"/>
    <property type="evidence" value="ECO:0007669"/>
    <property type="project" value="TreeGrafter"/>
</dbReference>
<dbReference type="PROSITE" id="PS51375">
    <property type="entry name" value="PPR"/>
    <property type="match status" value="5"/>
</dbReference>
<evidence type="ECO:0000256" key="2">
    <source>
        <dbReference type="PROSITE-ProRule" id="PRU00708"/>
    </source>
</evidence>
<dbReference type="AlphaFoldDB" id="K8EPQ7"/>
<dbReference type="InterPro" id="IPR011990">
    <property type="entry name" value="TPR-like_helical_dom_sf"/>
</dbReference>
<feature type="region of interest" description="Disordered" evidence="3">
    <location>
        <begin position="105"/>
        <end position="232"/>
    </location>
</feature>
<dbReference type="eggNOG" id="KOG4197">
    <property type="taxonomic scope" value="Eukaryota"/>
</dbReference>
<keyword evidence="1" id="KW-0677">Repeat</keyword>
<feature type="compositionally biased region" description="Acidic residues" evidence="3">
    <location>
        <begin position="47"/>
        <end position="57"/>
    </location>
</feature>
<protein>
    <recommendedName>
        <fullName evidence="4">PROP1-like PPR domain-containing protein</fullName>
    </recommendedName>
</protein>
<dbReference type="Proteomes" id="UP000198341">
    <property type="component" value="Chromosome 15"/>
</dbReference>
<dbReference type="GeneID" id="19011531"/>
<evidence type="ECO:0000256" key="1">
    <source>
        <dbReference type="ARBA" id="ARBA00022737"/>
    </source>
</evidence>
<gene>
    <name evidence="5" type="ordered locus">Bathy15g01210</name>
</gene>
<dbReference type="KEGG" id="bpg:Bathy15g01210"/>
<feature type="repeat" description="PPR" evidence="2">
    <location>
        <begin position="538"/>
        <end position="572"/>
    </location>
</feature>
<feature type="repeat" description="PPR" evidence="2">
    <location>
        <begin position="465"/>
        <end position="499"/>
    </location>
</feature>
<dbReference type="PANTHER" id="PTHR47938">
    <property type="entry name" value="RESPIRATORY COMPLEX I CHAPERONE (CIA84), PUTATIVE (AFU_ORTHOLOGUE AFUA_2G06020)-RELATED"/>
    <property type="match status" value="1"/>
</dbReference>
<dbReference type="Gene3D" id="1.25.40.10">
    <property type="entry name" value="Tetratricopeptide repeat domain"/>
    <property type="match status" value="3"/>
</dbReference>
<evidence type="ECO:0000259" key="4">
    <source>
        <dbReference type="Pfam" id="PF17177"/>
    </source>
</evidence>
<dbReference type="STRING" id="41875.K8EPQ7"/>
<evidence type="ECO:0000313" key="6">
    <source>
        <dbReference type="Proteomes" id="UP000198341"/>
    </source>
</evidence>